<dbReference type="EMBL" id="JAMKFB020000189">
    <property type="protein sequence ID" value="KAL0152395.1"/>
    <property type="molecule type" value="Genomic_DNA"/>
</dbReference>
<sequence>ETSSDPLVTDLTELTLQTMGVIGNHCGTALGTLVQARRQICRNNLRRLQLVAGQIFGPAAQEALDWRVSMSGCLWCLFSQCWCKIPLQIFSTFPSLELSDYSTTTPDVVGLNRMDIKLTSDPQ</sequence>
<feature type="non-terminal residue" evidence="1">
    <location>
        <position position="1"/>
    </location>
</feature>
<accession>A0ABD0MS47</accession>
<dbReference type="Proteomes" id="UP001529510">
    <property type="component" value="Unassembled WGS sequence"/>
</dbReference>
<proteinExistence type="predicted"/>
<gene>
    <name evidence="1" type="ORF">M9458_052118</name>
</gene>
<feature type="non-terminal residue" evidence="1">
    <location>
        <position position="123"/>
    </location>
</feature>
<protein>
    <submittedName>
        <fullName evidence="1">Uncharacterized protein</fullName>
    </submittedName>
</protein>
<keyword evidence="2" id="KW-1185">Reference proteome</keyword>
<evidence type="ECO:0000313" key="2">
    <source>
        <dbReference type="Proteomes" id="UP001529510"/>
    </source>
</evidence>
<name>A0ABD0MS47_CIRMR</name>
<dbReference type="AlphaFoldDB" id="A0ABD0MS47"/>
<comment type="caution">
    <text evidence="1">The sequence shown here is derived from an EMBL/GenBank/DDBJ whole genome shotgun (WGS) entry which is preliminary data.</text>
</comment>
<evidence type="ECO:0000313" key="1">
    <source>
        <dbReference type="EMBL" id="KAL0152395.1"/>
    </source>
</evidence>
<reference evidence="1 2" key="1">
    <citation type="submission" date="2024-05" db="EMBL/GenBank/DDBJ databases">
        <title>Genome sequencing and assembly of Indian major carp, Cirrhinus mrigala (Hamilton, 1822).</title>
        <authorList>
            <person name="Mohindra V."/>
            <person name="Chowdhury L.M."/>
            <person name="Lal K."/>
            <person name="Jena J.K."/>
        </authorList>
    </citation>
    <scope>NUCLEOTIDE SEQUENCE [LARGE SCALE GENOMIC DNA]</scope>
    <source>
        <strain evidence="1">CM1030</strain>
        <tissue evidence="1">Blood</tissue>
    </source>
</reference>
<organism evidence="1 2">
    <name type="scientific">Cirrhinus mrigala</name>
    <name type="common">Mrigala</name>
    <dbReference type="NCBI Taxonomy" id="683832"/>
    <lineage>
        <taxon>Eukaryota</taxon>
        <taxon>Metazoa</taxon>
        <taxon>Chordata</taxon>
        <taxon>Craniata</taxon>
        <taxon>Vertebrata</taxon>
        <taxon>Euteleostomi</taxon>
        <taxon>Actinopterygii</taxon>
        <taxon>Neopterygii</taxon>
        <taxon>Teleostei</taxon>
        <taxon>Ostariophysi</taxon>
        <taxon>Cypriniformes</taxon>
        <taxon>Cyprinidae</taxon>
        <taxon>Labeoninae</taxon>
        <taxon>Labeonini</taxon>
        <taxon>Cirrhinus</taxon>
    </lineage>
</organism>